<feature type="transmembrane region" description="Helical" evidence="1">
    <location>
        <begin position="50"/>
        <end position="73"/>
    </location>
</feature>
<accession>A0A1I7TI00</accession>
<dbReference type="Proteomes" id="UP000095282">
    <property type="component" value="Unplaced"/>
</dbReference>
<keyword evidence="2" id="KW-1185">Reference proteome</keyword>
<keyword evidence="1" id="KW-0472">Membrane</keyword>
<feature type="transmembrane region" description="Helical" evidence="1">
    <location>
        <begin position="114"/>
        <end position="136"/>
    </location>
</feature>
<protein>
    <submittedName>
        <fullName evidence="3">XK-related protein</fullName>
    </submittedName>
</protein>
<dbReference type="WBParaSite" id="Csp11.Scaffold620.g6121.t1">
    <property type="protein sequence ID" value="Csp11.Scaffold620.g6121.t1"/>
    <property type="gene ID" value="Csp11.Scaffold620.g6121"/>
</dbReference>
<dbReference type="PROSITE" id="PS51257">
    <property type="entry name" value="PROKAR_LIPOPROTEIN"/>
    <property type="match status" value="1"/>
</dbReference>
<keyword evidence="1" id="KW-1133">Transmembrane helix</keyword>
<name>A0A1I7TI00_9PELO</name>
<sequence>MLKKCLNWALWLHLYIYRFLFSCLLLGLACWTKYYEGQIAILKMYLNYCWLLIVIFLLGAWQLALMYVIELFVKPANNLIKAEMYAILWSSGVNLMGILMMTYLYLGYLEWEHFFFNLFIFSFITLIFSTCFAFRIPRCHIRYNYYKWVAILVYLVHIAVLTIANFFLYFEFVPIFCHLVYIAVFGDVAVEFVIVAFGKSVFPGPDVTELAIYG</sequence>
<feature type="transmembrane region" description="Helical" evidence="1">
    <location>
        <begin position="175"/>
        <end position="197"/>
    </location>
</feature>
<evidence type="ECO:0000313" key="2">
    <source>
        <dbReference type="Proteomes" id="UP000095282"/>
    </source>
</evidence>
<reference evidence="3" key="1">
    <citation type="submission" date="2016-11" db="UniProtKB">
        <authorList>
            <consortium name="WormBaseParasite"/>
        </authorList>
    </citation>
    <scope>IDENTIFICATION</scope>
</reference>
<feature type="transmembrane region" description="Helical" evidence="1">
    <location>
        <begin position="148"/>
        <end position="169"/>
    </location>
</feature>
<dbReference type="AlphaFoldDB" id="A0A1I7TI00"/>
<feature type="transmembrane region" description="Helical" evidence="1">
    <location>
        <begin position="12"/>
        <end position="35"/>
    </location>
</feature>
<feature type="transmembrane region" description="Helical" evidence="1">
    <location>
        <begin position="85"/>
        <end position="108"/>
    </location>
</feature>
<evidence type="ECO:0000256" key="1">
    <source>
        <dbReference type="SAM" id="Phobius"/>
    </source>
</evidence>
<keyword evidence="1" id="KW-0812">Transmembrane</keyword>
<organism evidence="2 3">
    <name type="scientific">Caenorhabditis tropicalis</name>
    <dbReference type="NCBI Taxonomy" id="1561998"/>
    <lineage>
        <taxon>Eukaryota</taxon>
        <taxon>Metazoa</taxon>
        <taxon>Ecdysozoa</taxon>
        <taxon>Nematoda</taxon>
        <taxon>Chromadorea</taxon>
        <taxon>Rhabditida</taxon>
        <taxon>Rhabditina</taxon>
        <taxon>Rhabditomorpha</taxon>
        <taxon>Rhabditoidea</taxon>
        <taxon>Rhabditidae</taxon>
        <taxon>Peloderinae</taxon>
        <taxon>Caenorhabditis</taxon>
    </lineage>
</organism>
<proteinExistence type="predicted"/>
<evidence type="ECO:0000313" key="3">
    <source>
        <dbReference type="WBParaSite" id="Csp11.Scaffold620.g6121.t1"/>
    </source>
</evidence>